<dbReference type="GO" id="GO:0005737">
    <property type="term" value="C:cytoplasm"/>
    <property type="evidence" value="ECO:0007669"/>
    <property type="project" value="TreeGrafter"/>
</dbReference>
<dbReference type="GeneTree" id="ENSGT00940000160555"/>
<dbReference type="InterPro" id="IPR058904">
    <property type="entry name" value="PARP4_MVP-ID"/>
</dbReference>
<reference evidence="2 3" key="1">
    <citation type="journal article" date="2019" name="Proc. Natl. Acad. Sci. U.S.A.">
        <title>Regulatory changes in pterin and carotenoid genes underlie balanced color polymorphisms in the wall lizard.</title>
        <authorList>
            <person name="Andrade P."/>
            <person name="Pinho C."/>
            <person name="Perez I de Lanuza G."/>
            <person name="Afonso S."/>
            <person name="Brejcha J."/>
            <person name="Rubin C.J."/>
            <person name="Wallerman O."/>
            <person name="Pereira P."/>
            <person name="Sabatino S.J."/>
            <person name="Bellati A."/>
            <person name="Pellitteri-Rosa D."/>
            <person name="Bosakova Z."/>
            <person name="Bunikis I."/>
            <person name="Carretero M.A."/>
            <person name="Feiner N."/>
            <person name="Marsik P."/>
            <person name="Pauperio F."/>
            <person name="Salvi D."/>
            <person name="Soler L."/>
            <person name="While G.M."/>
            <person name="Uller T."/>
            <person name="Font E."/>
            <person name="Andersson L."/>
            <person name="Carneiro M."/>
        </authorList>
    </citation>
    <scope>NUCLEOTIDE SEQUENCE</scope>
</reference>
<name>A0A670HZL4_PODMU</name>
<dbReference type="InterPro" id="IPR031273">
    <property type="entry name" value="PARP4"/>
</dbReference>
<dbReference type="Proteomes" id="UP000472272">
    <property type="component" value="Chromosome 4"/>
</dbReference>
<proteinExistence type="predicted"/>
<dbReference type="Pfam" id="PF26156">
    <property type="entry name" value="PARP4_MVP-ID"/>
    <property type="match status" value="1"/>
</dbReference>
<feature type="domain" description="PARP4 MVP-ID C-terminal" evidence="1">
    <location>
        <begin position="375"/>
        <end position="506"/>
    </location>
</feature>
<evidence type="ECO:0000259" key="1">
    <source>
        <dbReference type="Pfam" id="PF26156"/>
    </source>
</evidence>
<dbReference type="PANTHER" id="PTHR46530:SF1">
    <property type="entry name" value="PROTEIN MONO-ADP-RIBOSYLTRANSFERASE PARP4"/>
    <property type="match status" value="1"/>
</dbReference>
<dbReference type="AlphaFoldDB" id="A0A670HZL4"/>
<dbReference type="Ensembl" id="ENSPMRT00000004970.1">
    <property type="protein sequence ID" value="ENSPMRP00000004660.1"/>
    <property type="gene ID" value="ENSPMRG00000003192.1"/>
</dbReference>
<accession>A0A670HZL4</accession>
<reference evidence="2" key="2">
    <citation type="submission" date="2025-08" db="UniProtKB">
        <authorList>
            <consortium name="Ensembl"/>
        </authorList>
    </citation>
    <scope>IDENTIFICATION</scope>
</reference>
<sequence length="517" mass="55538">MLDFHLAEDFGVYEELTIDKEEIEFVEKTKKKRRKMKSVVSTADHVPEAFQDESRDMSAAPPLRMSFLKKQPKKAVPLTEAENLSMSLQEEFTGGTPAGDTSSCLLSSDLKVPSPPVAGSKLEGSSLGFGFGIQNSAPISALPPPPPIPLYGNIHKFGSPATGLYGSAFGSPTFGLPAAVQFGSQAVPQAPIGTASPLPPLPGGIPNTLAFGSSAAGLFGSTSSPSLGSQAIPQAPISTAAAAPPPPLPRGSLNMFASGSPATGPFGSIFGSPATGSFDSQAIPQAFSLRKFDMLQQKDPFPLPALPPKRAFAPLKLSLGHGKAFAQGSAQESVSPLRRVPEMQRSKDTLLEMHKMKKGQSFPAQKPLRVVSWPQLFKLQNQDGFWQLIPELGTLLDFDVDYFVNVSLAKKGINSLGPKGKEKLLRLIATLLVLQVIRFKQLEGLVFRSLTTLNDSPPSWAFEPVKKAVEWARRTEREFPAICQRLDLGKDWDFATKKLLHIEEIGIGITVVSPPHI</sequence>
<dbReference type="PANTHER" id="PTHR46530">
    <property type="entry name" value="PROTEIN MONO-ADP-RIBOSYLTRANSFERASE PARP4"/>
    <property type="match status" value="1"/>
</dbReference>
<protein>
    <recommendedName>
        <fullName evidence="1">PARP4 MVP-ID C-terminal domain-containing protein</fullName>
    </recommendedName>
</protein>
<evidence type="ECO:0000313" key="3">
    <source>
        <dbReference type="Proteomes" id="UP000472272"/>
    </source>
</evidence>
<reference evidence="2" key="3">
    <citation type="submission" date="2025-09" db="UniProtKB">
        <authorList>
            <consortium name="Ensembl"/>
        </authorList>
    </citation>
    <scope>IDENTIFICATION</scope>
</reference>
<evidence type="ECO:0000313" key="2">
    <source>
        <dbReference type="Ensembl" id="ENSPMRP00000004660.1"/>
    </source>
</evidence>
<organism evidence="2 3">
    <name type="scientific">Podarcis muralis</name>
    <name type="common">Wall lizard</name>
    <name type="synonym">Lacerta muralis</name>
    <dbReference type="NCBI Taxonomy" id="64176"/>
    <lineage>
        <taxon>Eukaryota</taxon>
        <taxon>Metazoa</taxon>
        <taxon>Chordata</taxon>
        <taxon>Craniata</taxon>
        <taxon>Vertebrata</taxon>
        <taxon>Euteleostomi</taxon>
        <taxon>Lepidosauria</taxon>
        <taxon>Squamata</taxon>
        <taxon>Bifurcata</taxon>
        <taxon>Unidentata</taxon>
        <taxon>Episquamata</taxon>
        <taxon>Laterata</taxon>
        <taxon>Lacertibaenia</taxon>
        <taxon>Lacertidae</taxon>
        <taxon>Podarcis</taxon>
    </lineage>
</organism>
<keyword evidence="3" id="KW-1185">Reference proteome</keyword>
<dbReference type="GO" id="GO:0003950">
    <property type="term" value="F:NAD+ poly-ADP-ribosyltransferase activity"/>
    <property type="evidence" value="ECO:0007669"/>
    <property type="project" value="InterPro"/>
</dbReference>